<name>A0A2I0QUM3_9BACI</name>
<organism evidence="6 7">
    <name type="scientific">Halalkalibacillus sediminis</name>
    <dbReference type="NCBI Taxonomy" id="2018042"/>
    <lineage>
        <taxon>Bacteria</taxon>
        <taxon>Bacillati</taxon>
        <taxon>Bacillota</taxon>
        <taxon>Bacilli</taxon>
        <taxon>Bacillales</taxon>
        <taxon>Bacillaceae</taxon>
        <taxon>Halalkalibacillus</taxon>
    </lineage>
</organism>
<dbReference type="AlphaFoldDB" id="A0A2I0QUM3"/>
<dbReference type="EMBL" id="PJNH01000002">
    <property type="protein sequence ID" value="PKR77790.1"/>
    <property type="molecule type" value="Genomic_DNA"/>
</dbReference>
<keyword evidence="4 5" id="KW-0961">Cell wall biogenesis/degradation</keyword>
<evidence type="ECO:0000256" key="3">
    <source>
        <dbReference type="ARBA" id="ARBA00022944"/>
    </source>
</evidence>
<protein>
    <recommendedName>
        <fullName evidence="5">N-acetylglucosaminyldiphosphoundecaprenol N-acetyl-beta-D-mannosaminyltransferase</fullName>
        <ecNumber evidence="5">2.4.1.187</ecNumber>
    </recommendedName>
    <alternativeName>
        <fullName evidence="5">N-acetylmannosaminyltransferase</fullName>
    </alternativeName>
    <alternativeName>
        <fullName evidence="5">UDP-N-acetylmannosamine transferase</fullName>
    </alternativeName>
    <alternativeName>
        <fullName evidence="5">UDP-N-acetylmannosamine:N-acetylglucosaminyl pyrophosphorylundecaprenol N-acetylmannosaminyltransferase</fullName>
    </alternativeName>
</protein>
<accession>A0A2I0QUM3</accession>
<keyword evidence="1 5" id="KW-0328">Glycosyltransferase</keyword>
<dbReference type="OrthoDB" id="9771846at2"/>
<evidence type="ECO:0000256" key="1">
    <source>
        <dbReference type="ARBA" id="ARBA00022676"/>
    </source>
</evidence>
<dbReference type="UniPathway" id="UPA00632"/>
<keyword evidence="7" id="KW-1185">Reference proteome</keyword>
<dbReference type="GO" id="GO:0047244">
    <property type="term" value="F:N-acetylglucosaminyldiphosphoundecaprenol N-acetyl-beta-D-mannosaminyltransferase activity"/>
    <property type="evidence" value="ECO:0007669"/>
    <property type="project" value="UniProtKB-UniRule"/>
</dbReference>
<dbReference type="InterPro" id="IPR004629">
    <property type="entry name" value="WecG_TagA_CpsF"/>
</dbReference>
<evidence type="ECO:0000256" key="2">
    <source>
        <dbReference type="ARBA" id="ARBA00022679"/>
    </source>
</evidence>
<comment type="caution">
    <text evidence="6">The sequence shown here is derived from an EMBL/GenBank/DDBJ whole genome shotgun (WGS) entry which is preliminary data.</text>
</comment>
<comment type="function">
    <text evidence="5">Catalyzes the conversion of GlcNAc-PP-undecaprenol into ManNAc-GlcNAc-PP-undecaprenol, the first committed lipid intermediate in the de novo synthesis of teichoic acid.</text>
</comment>
<dbReference type="HAMAP" id="MF_02070">
    <property type="entry name" value="TagA_TarA"/>
    <property type="match status" value="1"/>
</dbReference>
<evidence type="ECO:0000256" key="5">
    <source>
        <dbReference type="HAMAP-Rule" id="MF_02070"/>
    </source>
</evidence>
<dbReference type="EC" id="2.4.1.187" evidence="5"/>
<sequence>MEKLNHVEILGVPFLKSTKNHFLENEIVPAIKSDEKRFIITANPEIVMHAYNDESYKTIMNQADYVIADGIGIIIASKIKKNPLPERIPGFELMNDLLIFANKEKLKVYFFGGKEKVLNHSVENIRNKFSDLKVVGSHHGYVDLDDEEVINQVMDARPDIVLVALGCPKQEEWIDQNKDKLQKGILMGVGGSFDVWAGETRRAPEFWIKLNLEWLYRLIKQPSRMRRVLKLPQFIIHVLRGK</sequence>
<dbReference type="GO" id="GO:0019350">
    <property type="term" value="P:teichoic acid biosynthetic process"/>
    <property type="evidence" value="ECO:0007669"/>
    <property type="project" value="UniProtKB-UniRule"/>
</dbReference>
<evidence type="ECO:0000313" key="7">
    <source>
        <dbReference type="Proteomes" id="UP000243524"/>
    </source>
</evidence>
<gene>
    <name evidence="6" type="ORF">CEY16_07615</name>
</gene>
<evidence type="ECO:0000313" key="6">
    <source>
        <dbReference type="EMBL" id="PKR77790.1"/>
    </source>
</evidence>
<dbReference type="RefSeq" id="WP_101331398.1">
    <property type="nucleotide sequence ID" value="NZ_PJNH01000002.1"/>
</dbReference>
<keyword evidence="2 5" id="KW-0808">Transferase</keyword>
<keyword evidence="3 5" id="KW-0777">Teichoic acid biosynthesis</keyword>
<comment type="pathway">
    <text evidence="5">Cell wall biogenesis; teichoic acid biosynthesis.</text>
</comment>
<reference evidence="6 7" key="1">
    <citation type="submission" date="2017-06" db="EMBL/GenBank/DDBJ databases">
        <title>the draft geome sequence of Illustriluteabacillus marina B3227.</title>
        <authorList>
            <person name="He R.-H."/>
            <person name="Du Z.-J."/>
        </authorList>
    </citation>
    <scope>NUCLEOTIDE SEQUENCE [LARGE SCALE GENOMIC DNA]</scope>
    <source>
        <strain evidence="6 7">B3227</strain>
    </source>
</reference>
<proteinExistence type="inferred from homology"/>
<dbReference type="NCBIfam" id="TIGR00696">
    <property type="entry name" value="wecG_tagA_cpsF"/>
    <property type="match status" value="1"/>
</dbReference>
<dbReference type="GO" id="GO:0071555">
    <property type="term" value="P:cell wall organization"/>
    <property type="evidence" value="ECO:0007669"/>
    <property type="project" value="UniProtKB-KW"/>
</dbReference>
<dbReference type="InterPro" id="IPR034714">
    <property type="entry name" value="TagA_TarA"/>
</dbReference>
<dbReference type="CDD" id="cd06533">
    <property type="entry name" value="Glyco_transf_WecG_TagA"/>
    <property type="match status" value="1"/>
</dbReference>
<comment type="catalytic activity">
    <reaction evidence="5">
        <text>UDP-N-acetyl-alpha-D-mannosamine + N-acetyl-alpha-D-glucosaminyl-di-trans,octa-cis-undecaprenyl diphosphate = N-acetyl-beta-D-mannosaminyl-(1-&gt;4)-N-acetyl-alpha-D-glucosaminyl di-trans,octa-cis-undecaprenyl diphosphate + UDP + H(+)</text>
        <dbReference type="Rhea" id="RHEA:16053"/>
        <dbReference type="ChEBI" id="CHEBI:15378"/>
        <dbReference type="ChEBI" id="CHEBI:58223"/>
        <dbReference type="ChEBI" id="CHEBI:62959"/>
        <dbReference type="ChEBI" id="CHEBI:68623"/>
        <dbReference type="ChEBI" id="CHEBI:132210"/>
        <dbReference type="EC" id="2.4.1.187"/>
    </reaction>
</comment>
<evidence type="ECO:0000256" key="4">
    <source>
        <dbReference type="ARBA" id="ARBA00023316"/>
    </source>
</evidence>
<comment type="similarity">
    <text evidence="5">Belongs to the glycosyltransferase 26 family. TagA/TarA subfamily.</text>
</comment>
<dbReference type="Proteomes" id="UP000243524">
    <property type="component" value="Unassembled WGS sequence"/>
</dbReference>
<dbReference type="PANTHER" id="PTHR34136">
    <property type="match status" value="1"/>
</dbReference>
<dbReference type="Pfam" id="PF03808">
    <property type="entry name" value="Glyco_tran_WecG"/>
    <property type="match status" value="1"/>
</dbReference>
<dbReference type="PANTHER" id="PTHR34136:SF1">
    <property type="entry name" value="UDP-N-ACETYL-D-MANNOSAMINURONIC ACID TRANSFERASE"/>
    <property type="match status" value="1"/>
</dbReference>